<sequence length="213" mass="23820">MTNARICFVGDSLTAGTGDAECRGWPGRLCAEEIGTRGHDLSCYNLGVRAETSAQIAARWEAECRPRLPEHVDGRLTFMFGLNDMADQEGAGQRLSHARSVETARAMLSRARSWRPTLWLGPTPPRREPPQIRPGPGVTYLFHRDRVADLNDRYKAVAAELDIPYCDLFGALAEDADWNRDMAAGDGVHPTAEGYRMLARRIADWSDWRGWFS</sequence>
<keyword evidence="3" id="KW-1185">Reference proteome</keyword>
<dbReference type="GO" id="GO:0004622">
    <property type="term" value="F:phosphatidylcholine lysophospholipase activity"/>
    <property type="evidence" value="ECO:0007669"/>
    <property type="project" value="TreeGrafter"/>
</dbReference>
<dbReference type="InterPro" id="IPR036514">
    <property type="entry name" value="SGNH_hydro_sf"/>
</dbReference>
<evidence type="ECO:0000259" key="1">
    <source>
        <dbReference type="Pfam" id="PF13472"/>
    </source>
</evidence>
<reference evidence="2" key="1">
    <citation type="submission" date="2021-04" db="EMBL/GenBank/DDBJ databases">
        <authorList>
            <person name="Zhang D.-C."/>
        </authorList>
    </citation>
    <scope>NUCLEOTIDE SEQUENCE</scope>
    <source>
        <strain evidence="2">CGMCC 1.15697</strain>
    </source>
</reference>
<dbReference type="InterPro" id="IPR013830">
    <property type="entry name" value="SGNH_hydro"/>
</dbReference>
<organism evidence="2 3">
    <name type="scientific">Marivibrio halodurans</name>
    <dbReference type="NCBI Taxonomy" id="2039722"/>
    <lineage>
        <taxon>Bacteria</taxon>
        <taxon>Pseudomonadati</taxon>
        <taxon>Pseudomonadota</taxon>
        <taxon>Alphaproteobacteria</taxon>
        <taxon>Rhodospirillales</taxon>
        <taxon>Rhodospirillaceae</taxon>
        <taxon>Marivibrio</taxon>
    </lineage>
</organism>
<dbReference type="Pfam" id="PF13472">
    <property type="entry name" value="Lipase_GDSL_2"/>
    <property type="match status" value="1"/>
</dbReference>
<dbReference type="SUPFAM" id="SSF52266">
    <property type="entry name" value="SGNH hydrolase"/>
    <property type="match status" value="1"/>
</dbReference>
<dbReference type="Gene3D" id="3.40.50.1110">
    <property type="entry name" value="SGNH hydrolase"/>
    <property type="match status" value="1"/>
</dbReference>
<gene>
    <name evidence="2" type="ORF">KAJ83_04590</name>
</gene>
<evidence type="ECO:0000313" key="2">
    <source>
        <dbReference type="EMBL" id="MBP5856274.1"/>
    </source>
</evidence>
<dbReference type="EMBL" id="JAGMWN010000002">
    <property type="protein sequence ID" value="MBP5856274.1"/>
    <property type="molecule type" value="Genomic_DNA"/>
</dbReference>
<proteinExistence type="predicted"/>
<accession>A0A8J7S068</accession>
<comment type="caution">
    <text evidence="2">The sequence shown here is derived from an EMBL/GenBank/DDBJ whole genome shotgun (WGS) entry which is preliminary data.</text>
</comment>
<name>A0A8J7S068_9PROT</name>
<protein>
    <submittedName>
        <fullName evidence="2">GDSL family lipase</fullName>
    </submittedName>
</protein>
<evidence type="ECO:0000313" key="3">
    <source>
        <dbReference type="Proteomes" id="UP000672602"/>
    </source>
</evidence>
<dbReference type="Proteomes" id="UP000672602">
    <property type="component" value="Unassembled WGS sequence"/>
</dbReference>
<dbReference type="RefSeq" id="WP_210680867.1">
    <property type="nucleotide sequence ID" value="NZ_JAGMWN010000002.1"/>
</dbReference>
<feature type="domain" description="SGNH hydrolase-type esterase" evidence="1">
    <location>
        <begin position="8"/>
        <end position="196"/>
    </location>
</feature>
<dbReference type="PANTHER" id="PTHR30383:SF5">
    <property type="entry name" value="SGNH HYDROLASE-TYPE ESTERASE DOMAIN-CONTAINING PROTEIN"/>
    <property type="match status" value="1"/>
</dbReference>
<dbReference type="AlphaFoldDB" id="A0A8J7S068"/>
<dbReference type="PANTHER" id="PTHR30383">
    <property type="entry name" value="THIOESTERASE 1/PROTEASE 1/LYSOPHOSPHOLIPASE L1"/>
    <property type="match status" value="1"/>
</dbReference>
<dbReference type="InterPro" id="IPR051532">
    <property type="entry name" value="Ester_Hydrolysis_Enzymes"/>
</dbReference>